<name>A0A6N1VCV5_9HYPH</name>
<proteinExistence type="predicted"/>
<dbReference type="EMBL" id="CP054836">
    <property type="protein sequence ID" value="QKV18740.1"/>
    <property type="molecule type" value="Genomic_DNA"/>
</dbReference>
<dbReference type="Proteomes" id="UP000509367">
    <property type="component" value="Chromosome"/>
</dbReference>
<gene>
    <name evidence="1" type="ORF">HTY61_09905</name>
</gene>
<dbReference type="KEGG" id="orm:HTY61_09905"/>
<sequence length="164" mass="17020">MVRATNEHQRAALKAAVRHAIRRCGGGATAQDATRVNAAALSKYGSGDWPDNHVPVDVALDLDLDAGEPVILSALAREQGYDLRRVEPVAAEGDGDGEFSPLGALAGLTKDHAGLIAALVAAASDGILTETEIRAIEAEAYELQSQLSRLLTVLGVARSKGEAA</sequence>
<evidence type="ECO:0000313" key="1">
    <source>
        <dbReference type="EMBL" id="QKV18740.1"/>
    </source>
</evidence>
<protein>
    <submittedName>
        <fullName evidence="1">Uncharacterized protein</fullName>
    </submittedName>
</protein>
<keyword evidence="2" id="KW-1185">Reference proteome</keyword>
<dbReference type="RefSeq" id="WP_175276633.1">
    <property type="nucleotide sequence ID" value="NZ_CP054836.1"/>
</dbReference>
<evidence type="ECO:0000313" key="2">
    <source>
        <dbReference type="Proteomes" id="UP000509367"/>
    </source>
</evidence>
<dbReference type="AlphaFoldDB" id="A0A6N1VCV5"/>
<accession>A0A6N1VCV5</accession>
<organism evidence="1 2">
    <name type="scientific">Oricola thermophila</name>
    <dbReference type="NCBI Taxonomy" id="2742145"/>
    <lineage>
        <taxon>Bacteria</taxon>
        <taxon>Pseudomonadati</taxon>
        <taxon>Pseudomonadota</taxon>
        <taxon>Alphaproteobacteria</taxon>
        <taxon>Hyphomicrobiales</taxon>
        <taxon>Ahrensiaceae</taxon>
        <taxon>Oricola</taxon>
    </lineage>
</organism>
<reference evidence="1 2" key="1">
    <citation type="submission" date="2020-06" db="EMBL/GenBank/DDBJ databases">
        <title>Oricola thermophila sp. nov. isolated from a tidal sediments.</title>
        <authorList>
            <person name="Kwon K.K."/>
            <person name="Yang S.-H."/>
            <person name="Park M.-J."/>
        </authorList>
    </citation>
    <scope>NUCLEOTIDE SEQUENCE [LARGE SCALE GENOMIC DNA]</scope>
    <source>
        <strain evidence="1 2">MEBiC13590</strain>
    </source>
</reference>